<keyword evidence="1" id="KW-0175">Coiled coil</keyword>
<dbReference type="Proteomes" id="UP000826722">
    <property type="component" value="Chromosome"/>
</dbReference>
<dbReference type="AlphaFoldDB" id="A0A8D5JXA5"/>
<dbReference type="EMBL" id="AP024110">
    <property type="protein sequence ID" value="BCM25934.1"/>
    <property type="molecule type" value="Genomic_DNA"/>
</dbReference>
<dbReference type="RefSeq" id="WP_221763974.1">
    <property type="nucleotide sequence ID" value="NZ_AP024110.1"/>
</dbReference>
<name>A0A8D5JXA5_9PROT</name>
<accession>A0A8D5JXA5</accession>
<evidence type="ECO:0000313" key="3">
    <source>
        <dbReference type="Proteomes" id="UP000826722"/>
    </source>
</evidence>
<feature type="coiled-coil region" evidence="1">
    <location>
        <begin position="77"/>
        <end position="104"/>
    </location>
</feature>
<evidence type="ECO:0000313" key="2">
    <source>
        <dbReference type="EMBL" id="BCM25934.1"/>
    </source>
</evidence>
<reference evidence="2" key="1">
    <citation type="journal article" date="2021" name="Arch. Microbiol.">
        <title>Methyloradius palustris gen. nov., sp. nov., a methanol-oxidizing bacterium isolated from snow.</title>
        <authorList>
            <person name="Miyadera T."/>
            <person name="Kojima H."/>
            <person name="Fukui M."/>
        </authorList>
    </citation>
    <scope>NUCLEOTIDE SEQUENCE</scope>
    <source>
        <strain evidence="2">Zm11</strain>
    </source>
</reference>
<organism evidence="2 3">
    <name type="scientific">Methyloradius palustris</name>
    <dbReference type="NCBI Taxonomy" id="2778876"/>
    <lineage>
        <taxon>Bacteria</taxon>
        <taxon>Pseudomonadati</taxon>
        <taxon>Pseudomonadota</taxon>
        <taxon>Betaproteobacteria</taxon>
        <taxon>Nitrosomonadales</taxon>
        <taxon>Methylophilaceae</taxon>
        <taxon>Methyloradius</taxon>
    </lineage>
</organism>
<sequence length="108" mass="12275">MDNNLYASLGMAMNNAVLQKLRSTGVDLSPAFVRQNFVILSLLEQRDHLVRLLGDIPLVKHTLQADIKAGPDYTRLIKLLQDELAHIDQLMHQLEQNVAELKNVEYPE</sequence>
<proteinExistence type="predicted"/>
<evidence type="ECO:0000256" key="1">
    <source>
        <dbReference type="SAM" id="Coils"/>
    </source>
</evidence>
<gene>
    <name evidence="2" type="ORF">ZMTM_21930</name>
</gene>
<keyword evidence="3" id="KW-1185">Reference proteome</keyword>
<dbReference type="KEGG" id="mpau:ZMTM_21930"/>
<protein>
    <submittedName>
        <fullName evidence="2">Uncharacterized protein</fullName>
    </submittedName>
</protein>